<dbReference type="AlphaFoldDB" id="A0AAN8FDB3"/>
<dbReference type="EMBL" id="WIXE01020232">
    <property type="protein sequence ID" value="KAK5969373.1"/>
    <property type="molecule type" value="Genomic_DNA"/>
</dbReference>
<organism evidence="1 2">
    <name type="scientific">Trichostrongylus colubriformis</name>
    <name type="common">Black scour worm</name>
    <dbReference type="NCBI Taxonomy" id="6319"/>
    <lineage>
        <taxon>Eukaryota</taxon>
        <taxon>Metazoa</taxon>
        <taxon>Ecdysozoa</taxon>
        <taxon>Nematoda</taxon>
        <taxon>Chromadorea</taxon>
        <taxon>Rhabditida</taxon>
        <taxon>Rhabditina</taxon>
        <taxon>Rhabditomorpha</taxon>
        <taxon>Strongyloidea</taxon>
        <taxon>Trichostrongylidae</taxon>
        <taxon>Trichostrongylus</taxon>
    </lineage>
</organism>
<evidence type="ECO:0000313" key="2">
    <source>
        <dbReference type="Proteomes" id="UP001331761"/>
    </source>
</evidence>
<sequence length="65" mass="7781">MSGFVRVTDWDNRRYPKCSRWVSKGYAKSIHFEWSQRVVCPRCLVRLVISVRLFRVASSRHLVRV</sequence>
<protein>
    <submittedName>
        <fullName evidence="1">Uncharacterized protein</fullName>
    </submittedName>
</protein>
<reference evidence="1 2" key="1">
    <citation type="submission" date="2019-10" db="EMBL/GenBank/DDBJ databases">
        <title>Assembly and Annotation for the nematode Trichostrongylus colubriformis.</title>
        <authorList>
            <person name="Martin J."/>
        </authorList>
    </citation>
    <scope>NUCLEOTIDE SEQUENCE [LARGE SCALE GENOMIC DNA]</scope>
    <source>
        <strain evidence="1">G859</strain>
        <tissue evidence="1">Whole worm</tissue>
    </source>
</reference>
<accession>A0AAN8FDB3</accession>
<proteinExistence type="predicted"/>
<feature type="non-terminal residue" evidence="1">
    <location>
        <position position="65"/>
    </location>
</feature>
<keyword evidence="2" id="KW-1185">Reference proteome</keyword>
<gene>
    <name evidence="1" type="ORF">GCK32_021586</name>
</gene>
<name>A0AAN8FDB3_TRICO</name>
<dbReference type="Proteomes" id="UP001331761">
    <property type="component" value="Unassembled WGS sequence"/>
</dbReference>
<comment type="caution">
    <text evidence="1">The sequence shown here is derived from an EMBL/GenBank/DDBJ whole genome shotgun (WGS) entry which is preliminary data.</text>
</comment>
<evidence type="ECO:0000313" key="1">
    <source>
        <dbReference type="EMBL" id="KAK5969373.1"/>
    </source>
</evidence>